<name>A0A497EVK9_9CREN</name>
<sequence length="208" mass="23168">MEKLKEKLISGLNTLHLKGLITGIEGNISVRIAGFDQMWITPSGPYKPWIKEEDLIRMKFDGEVVEGRHKPSIEWKMHAEIYKRRNDVNAIVHAHNPFTLGLTLAGVNLEPITAEAALIIDKLGKVAFAYPGSEELAKKVGEEFEKGKNAVILENHGVVCSGTTLEEALSIAEVLEEVAIALFVSKMLGNLKKLSDQEVKEVIRMFHR</sequence>
<evidence type="ECO:0000256" key="1">
    <source>
        <dbReference type="ARBA" id="ARBA00022723"/>
    </source>
</evidence>
<evidence type="ECO:0000259" key="3">
    <source>
        <dbReference type="SMART" id="SM01007"/>
    </source>
</evidence>
<dbReference type="SUPFAM" id="SSF53639">
    <property type="entry name" value="AraD/HMP-PK domain-like"/>
    <property type="match status" value="1"/>
</dbReference>
<dbReference type="PANTHER" id="PTHR22789:SF0">
    <property type="entry name" value="3-OXO-TETRONATE 4-PHOSPHATE DECARBOXYLASE-RELATED"/>
    <property type="match status" value="1"/>
</dbReference>
<dbReference type="SMART" id="SM01007">
    <property type="entry name" value="Aldolase_II"/>
    <property type="match status" value="1"/>
</dbReference>
<keyword evidence="2" id="KW-0456">Lyase</keyword>
<accession>A0A497EVK9</accession>
<dbReference type="InterPro" id="IPR050197">
    <property type="entry name" value="Aldolase_class_II_sugar_metab"/>
</dbReference>
<evidence type="ECO:0000256" key="2">
    <source>
        <dbReference type="ARBA" id="ARBA00023239"/>
    </source>
</evidence>
<evidence type="ECO:0000313" key="4">
    <source>
        <dbReference type="EMBL" id="RLE50688.1"/>
    </source>
</evidence>
<proteinExistence type="predicted"/>
<gene>
    <name evidence="4" type="ORF">DRJ33_07260</name>
</gene>
<dbReference type="AlphaFoldDB" id="A0A497EVK9"/>
<dbReference type="Pfam" id="PF00596">
    <property type="entry name" value="Aldolase_II"/>
    <property type="match status" value="1"/>
</dbReference>
<dbReference type="InterPro" id="IPR036409">
    <property type="entry name" value="Aldolase_II/adducin_N_sf"/>
</dbReference>
<reference evidence="4 5" key="1">
    <citation type="submission" date="2018-06" db="EMBL/GenBank/DDBJ databases">
        <title>Extensive metabolic versatility and redundancy in microbially diverse, dynamic hydrothermal sediments.</title>
        <authorList>
            <person name="Dombrowski N."/>
            <person name="Teske A."/>
            <person name="Baker B.J."/>
        </authorList>
    </citation>
    <scope>NUCLEOTIDE SEQUENCE [LARGE SCALE GENOMIC DNA]</scope>
    <source>
        <strain evidence="4">B34_G17</strain>
    </source>
</reference>
<dbReference type="Proteomes" id="UP000272051">
    <property type="component" value="Unassembled WGS sequence"/>
</dbReference>
<keyword evidence="1" id="KW-0479">Metal-binding</keyword>
<dbReference type="GO" id="GO:0019323">
    <property type="term" value="P:pentose catabolic process"/>
    <property type="evidence" value="ECO:0007669"/>
    <property type="project" value="TreeGrafter"/>
</dbReference>
<dbReference type="InterPro" id="IPR001303">
    <property type="entry name" value="Aldolase_II/adducin_N"/>
</dbReference>
<dbReference type="GO" id="GO:0046872">
    <property type="term" value="F:metal ion binding"/>
    <property type="evidence" value="ECO:0007669"/>
    <property type="project" value="UniProtKB-KW"/>
</dbReference>
<dbReference type="Gene3D" id="3.40.225.10">
    <property type="entry name" value="Class II aldolase/adducin N-terminal domain"/>
    <property type="match status" value="1"/>
</dbReference>
<comment type="caution">
    <text evidence="4">The sequence shown here is derived from an EMBL/GenBank/DDBJ whole genome shotgun (WGS) entry which is preliminary data.</text>
</comment>
<dbReference type="EMBL" id="QMQX01000163">
    <property type="protein sequence ID" value="RLE50688.1"/>
    <property type="molecule type" value="Genomic_DNA"/>
</dbReference>
<organism evidence="4 5">
    <name type="scientific">Thermoproteota archaeon</name>
    <dbReference type="NCBI Taxonomy" id="2056631"/>
    <lineage>
        <taxon>Archaea</taxon>
        <taxon>Thermoproteota</taxon>
    </lineage>
</organism>
<dbReference type="PANTHER" id="PTHR22789">
    <property type="entry name" value="FUCULOSE PHOSPHATE ALDOLASE"/>
    <property type="match status" value="1"/>
</dbReference>
<protein>
    <submittedName>
        <fullName evidence="4">Class II aldolase/adducin family protein</fullName>
    </submittedName>
</protein>
<dbReference type="UniPathway" id="UPA00071"/>
<evidence type="ECO:0000313" key="5">
    <source>
        <dbReference type="Proteomes" id="UP000272051"/>
    </source>
</evidence>
<dbReference type="GO" id="GO:0016832">
    <property type="term" value="F:aldehyde-lyase activity"/>
    <property type="evidence" value="ECO:0007669"/>
    <property type="project" value="TreeGrafter"/>
</dbReference>
<dbReference type="GO" id="GO:0005829">
    <property type="term" value="C:cytosol"/>
    <property type="evidence" value="ECO:0007669"/>
    <property type="project" value="TreeGrafter"/>
</dbReference>
<feature type="domain" description="Class II aldolase/adducin N-terminal" evidence="3">
    <location>
        <begin position="6"/>
        <end position="183"/>
    </location>
</feature>